<protein>
    <recommendedName>
        <fullName evidence="3">ATP-grasp domain-containing protein</fullName>
    </recommendedName>
</protein>
<keyword evidence="2" id="KW-1185">Reference proteome</keyword>
<evidence type="ECO:0000313" key="1">
    <source>
        <dbReference type="EMBL" id="MFA9479455.1"/>
    </source>
</evidence>
<evidence type="ECO:0008006" key="3">
    <source>
        <dbReference type="Google" id="ProtNLM"/>
    </source>
</evidence>
<gene>
    <name evidence="1" type="ORF">ACERK3_14295</name>
</gene>
<organism evidence="1 2">
    <name type="scientific">Natronomicrosphaera hydrolytica</name>
    <dbReference type="NCBI Taxonomy" id="3242702"/>
    <lineage>
        <taxon>Bacteria</taxon>
        <taxon>Pseudomonadati</taxon>
        <taxon>Planctomycetota</taxon>
        <taxon>Phycisphaerae</taxon>
        <taxon>Phycisphaerales</taxon>
        <taxon>Phycisphaeraceae</taxon>
        <taxon>Natronomicrosphaera</taxon>
    </lineage>
</organism>
<dbReference type="EMBL" id="JBGUBD010000009">
    <property type="protein sequence ID" value="MFA9479455.1"/>
    <property type="molecule type" value="Genomic_DNA"/>
</dbReference>
<dbReference type="RefSeq" id="WP_425346379.1">
    <property type="nucleotide sequence ID" value="NZ_JBGUBD010000009.1"/>
</dbReference>
<name>A0ABV4U8L3_9BACT</name>
<evidence type="ECO:0000313" key="2">
    <source>
        <dbReference type="Proteomes" id="UP001575105"/>
    </source>
</evidence>
<dbReference type="SUPFAM" id="SSF56059">
    <property type="entry name" value="Glutathione synthetase ATP-binding domain-like"/>
    <property type="match status" value="1"/>
</dbReference>
<comment type="caution">
    <text evidence="1">The sequence shown here is derived from an EMBL/GenBank/DDBJ whole genome shotgun (WGS) entry which is preliminary data.</text>
</comment>
<reference evidence="1 2" key="1">
    <citation type="submission" date="2024-08" db="EMBL/GenBank/DDBJ databases">
        <title>Whole-genome sequencing of halo(alkali)philic microorganisms from hypersaline lakes.</title>
        <authorList>
            <person name="Sorokin D.Y."/>
            <person name="Merkel A.Y."/>
            <person name="Messina E."/>
            <person name="Yakimov M."/>
        </authorList>
    </citation>
    <scope>NUCLEOTIDE SEQUENCE [LARGE SCALE GENOMIC DNA]</scope>
    <source>
        <strain evidence="1 2">AB-hyl4</strain>
    </source>
</reference>
<accession>A0ABV4U8L3</accession>
<sequence>MICYFVCSQHQYTIGHFLAGWGEVMADRVAVVPYESLVGRPTIPAASCYIFSDVERLTPTRLAVAIRIREHLEAANVGAKTSDAPRLLNHPVRTCRRYELLKMLHEKGVNDFRVHRLDESPESWRYPVFLRIENDHGGSRTQLLHDPPAVQQAMADLRQAGVRLDEVIATEFCDTSVESGIHRKYGAFVVGRQIIPRHLMFGSQWMLKEPELWDDQLRDEQRTYLETNPHAAALREICADAGVDYGRVDYGIVDGQVRVWEINTNPLIQQQVYQTQRDPYTHELFSDRIRKAFEELAAGPVPKDLPKLRLNASLAARIFCERASGWGRRRARTLLNAMRGQA</sequence>
<dbReference type="Proteomes" id="UP001575105">
    <property type="component" value="Unassembled WGS sequence"/>
</dbReference>
<proteinExistence type="predicted"/>